<gene>
    <name evidence="14" type="primary">lig</name>
    <name evidence="18" type="ORF">A2912_04255</name>
</gene>
<feature type="binding site" evidence="14">
    <location>
        <position position="257"/>
    </location>
    <ligand>
        <name>ATP</name>
        <dbReference type="ChEBI" id="CHEBI:30616"/>
    </ligand>
</feature>
<feature type="binding site" evidence="14">
    <location>
        <position position="303"/>
    </location>
    <ligand>
        <name>ATP</name>
        <dbReference type="ChEBI" id="CHEBI:30616"/>
    </ligand>
</feature>
<dbReference type="Gene3D" id="3.30.470.30">
    <property type="entry name" value="DNA ligase/mRNA capping enzyme"/>
    <property type="match status" value="1"/>
</dbReference>
<evidence type="ECO:0000313" key="19">
    <source>
        <dbReference type="Proteomes" id="UP000178122"/>
    </source>
</evidence>
<dbReference type="GO" id="GO:0006273">
    <property type="term" value="P:lagging strand elongation"/>
    <property type="evidence" value="ECO:0007669"/>
    <property type="project" value="TreeGrafter"/>
</dbReference>
<evidence type="ECO:0000256" key="2">
    <source>
        <dbReference type="ARBA" id="ARBA00022598"/>
    </source>
</evidence>
<keyword evidence="3 14" id="KW-0132">Cell division</keyword>
<dbReference type="GO" id="GO:0051301">
    <property type="term" value="P:cell division"/>
    <property type="evidence" value="ECO:0007669"/>
    <property type="project" value="UniProtKB-KW"/>
</dbReference>
<dbReference type="GO" id="GO:0003910">
    <property type="term" value="F:DNA ligase (ATP) activity"/>
    <property type="evidence" value="ECO:0007669"/>
    <property type="project" value="UniProtKB-UniRule"/>
</dbReference>
<dbReference type="FunFam" id="2.40.50.140:FF:000062">
    <property type="entry name" value="DNA ligase"/>
    <property type="match status" value="1"/>
</dbReference>
<dbReference type="InterPro" id="IPR022865">
    <property type="entry name" value="DNA_ligae_ATP-dep_bac/arc"/>
</dbReference>
<evidence type="ECO:0000256" key="11">
    <source>
        <dbReference type="ARBA" id="ARBA00023204"/>
    </source>
</evidence>
<keyword evidence="5 14" id="KW-0479">Metal-binding</keyword>
<proteinExistence type="inferred from homology"/>
<dbReference type="Pfam" id="PF01068">
    <property type="entry name" value="DNA_ligase_A_M"/>
    <property type="match status" value="1"/>
</dbReference>
<keyword evidence="8 14" id="KW-0067">ATP-binding</keyword>
<dbReference type="HAMAP" id="MF_00407">
    <property type="entry name" value="DNA_ligase"/>
    <property type="match status" value="1"/>
</dbReference>
<dbReference type="SUPFAM" id="SSF117018">
    <property type="entry name" value="ATP-dependent DNA ligase DNA-binding domain"/>
    <property type="match status" value="1"/>
</dbReference>
<dbReference type="PANTHER" id="PTHR45674">
    <property type="entry name" value="DNA LIGASE 1/3 FAMILY MEMBER"/>
    <property type="match status" value="1"/>
</dbReference>
<comment type="function">
    <text evidence="14">DNA ligase that seals nicks in double-stranded DNA during DNA replication, DNA recombination and DNA repair.</text>
</comment>
<dbReference type="InterPro" id="IPR050191">
    <property type="entry name" value="ATP-dep_DNA_ligase"/>
</dbReference>
<comment type="similarity">
    <text evidence="1 14 16">Belongs to the ATP-dependent DNA ligase family.</text>
</comment>
<dbReference type="PANTHER" id="PTHR45674:SF4">
    <property type="entry name" value="DNA LIGASE 1"/>
    <property type="match status" value="1"/>
</dbReference>
<evidence type="ECO:0000256" key="15">
    <source>
        <dbReference type="RuleBase" id="RU000617"/>
    </source>
</evidence>
<sequence length="574" mass="64028">MDFQQVVEVYSQLEKTSSGNSMREILADFFKSVPTEDIAKVAYLTLGQIASEYEGEVLGMAEKSVLKAVAMASGMELGKLGKMLDETGDIGLTAEKALQKKPQTLVPLGTLTLREVFEKLHKVTSLEGSGSQDAKVTIIAQLLQKASPSGAKYITRMVMSTLRMGVGDMTVLDALAIAYTGEKKNKGILEAAYNICPDVGVIAETLVVEGLKGVEKIDVHVGRPIKMMLAQRVETLEDVAKKMPGKVTVEGKYDGERIQAHKDKKGKITLFSRRLENITNQFPDLVGYLEKNVDAKEFVVEGEVIAIDAAGKCLPFQTLMQRKRKHDVADFVMKVPVQLKLFDLLYYNGKTQLHEAYYTRTGLLEKIVSCGKHLTIADKIVTDDVEEIHAFFVKMLKSGFEGIIIKSMAEDSEYQAGTRGWNWIKWKKEYVKEMSDTFDLVIVGAFYGRGRRSGVYGALLCATYNEKTDTFETLCKLGTGLTDELLEELPTRLAKYKISHKAARLQVKREMEADVWFEPAIVVEVLAAEITKSPYHTTGSGLALRFPRFVKFRDDKKAEQATTSLEVMEMMKRK</sequence>
<feature type="binding site" evidence="14">
    <location>
        <position position="273"/>
    </location>
    <ligand>
        <name>ATP</name>
        <dbReference type="ChEBI" id="CHEBI:30616"/>
    </ligand>
</feature>
<feature type="binding site" evidence="14">
    <location>
        <position position="342"/>
    </location>
    <ligand>
        <name>ATP</name>
        <dbReference type="ChEBI" id="CHEBI:30616"/>
    </ligand>
</feature>
<evidence type="ECO:0000256" key="7">
    <source>
        <dbReference type="ARBA" id="ARBA00022763"/>
    </source>
</evidence>
<evidence type="ECO:0000256" key="13">
    <source>
        <dbReference type="ARBA" id="ARBA00034003"/>
    </source>
</evidence>
<evidence type="ECO:0000256" key="5">
    <source>
        <dbReference type="ARBA" id="ARBA00022723"/>
    </source>
</evidence>
<dbReference type="PROSITE" id="PS00697">
    <property type="entry name" value="DNA_LIGASE_A1"/>
    <property type="match status" value="1"/>
</dbReference>
<dbReference type="Pfam" id="PF04675">
    <property type="entry name" value="DNA_ligase_A_N"/>
    <property type="match status" value="1"/>
</dbReference>
<dbReference type="InterPro" id="IPR012309">
    <property type="entry name" value="DNA_ligase_ATP-dep_C"/>
</dbReference>
<dbReference type="GO" id="GO:0071897">
    <property type="term" value="P:DNA biosynthetic process"/>
    <property type="evidence" value="ECO:0007669"/>
    <property type="project" value="InterPro"/>
</dbReference>
<dbReference type="EC" id="6.5.1.1" evidence="14"/>
<dbReference type="Proteomes" id="UP000178122">
    <property type="component" value="Unassembled WGS sequence"/>
</dbReference>
<dbReference type="InterPro" id="IPR012308">
    <property type="entry name" value="DNA_ligase_ATP-dep_N"/>
</dbReference>
<name>A0A1G1YLG9_9BACT</name>
<dbReference type="SUPFAM" id="SSF56091">
    <property type="entry name" value="DNA ligase/mRNA capping enzyme, catalytic domain"/>
    <property type="match status" value="1"/>
</dbReference>
<evidence type="ECO:0000313" key="18">
    <source>
        <dbReference type="EMBL" id="OGY53159.1"/>
    </source>
</evidence>
<dbReference type="GO" id="GO:0046872">
    <property type="term" value="F:metal ion binding"/>
    <property type="evidence" value="ECO:0007669"/>
    <property type="project" value="UniProtKB-KW"/>
</dbReference>
<keyword evidence="2 14" id="KW-0436">Ligase</keyword>
<evidence type="ECO:0000256" key="16">
    <source>
        <dbReference type="RuleBase" id="RU004196"/>
    </source>
</evidence>
<dbReference type="GO" id="GO:0003677">
    <property type="term" value="F:DNA binding"/>
    <property type="evidence" value="ECO:0007669"/>
    <property type="project" value="InterPro"/>
</dbReference>
<evidence type="ECO:0000256" key="8">
    <source>
        <dbReference type="ARBA" id="ARBA00022840"/>
    </source>
</evidence>
<dbReference type="CDD" id="cd07901">
    <property type="entry name" value="Adenylation_DNA_ligase_Arch_LigB"/>
    <property type="match status" value="1"/>
</dbReference>
<dbReference type="InterPro" id="IPR012310">
    <property type="entry name" value="DNA_ligase_ATP-dep_cent"/>
</dbReference>
<keyword evidence="12 14" id="KW-0131">Cell cycle</keyword>
<evidence type="ECO:0000259" key="17">
    <source>
        <dbReference type="PROSITE" id="PS50160"/>
    </source>
</evidence>
<comment type="cofactor">
    <cofactor evidence="14">
        <name>Mg(2+)</name>
        <dbReference type="ChEBI" id="CHEBI:18420"/>
    </cofactor>
</comment>
<dbReference type="CDD" id="cd07969">
    <property type="entry name" value="OBF_DNA_ligase_I"/>
    <property type="match status" value="1"/>
</dbReference>
<dbReference type="FunFam" id="1.10.3260.10:FF:000007">
    <property type="entry name" value="DNA ligase"/>
    <property type="match status" value="1"/>
</dbReference>
<keyword evidence="11 14" id="KW-0234">DNA repair</keyword>
<reference evidence="18 19" key="1">
    <citation type="journal article" date="2016" name="Nat. Commun.">
        <title>Thousands of microbial genomes shed light on interconnected biogeochemical processes in an aquifer system.</title>
        <authorList>
            <person name="Anantharaman K."/>
            <person name="Brown C.T."/>
            <person name="Hug L.A."/>
            <person name="Sharon I."/>
            <person name="Castelle C.J."/>
            <person name="Probst A.J."/>
            <person name="Thomas B.C."/>
            <person name="Singh A."/>
            <person name="Wilkins M.J."/>
            <person name="Karaoz U."/>
            <person name="Brodie E.L."/>
            <person name="Williams K.H."/>
            <person name="Hubbard S.S."/>
            <person name="Banfield J.F."/>
        </authorList>
    </citation>
    <scope>NUCLEOTIDE SEQUENCE [LARGE SCALE GENOMIC DNA]</scope>
</reference>
<feature type="binding site" evidence="14">
    <location>
        <position position="419"/>
    </location>
    <ligand>
        <name>ATP</name>
        <dbReference type="ChEBI" id="CHEBI:30616"/>
    </ligand>
</feature>
<accession>A0A1G1YLG9</accession>
<evidence type="ECO:0000256" key="6">
    <source>
        <dbReference type="ARBA" id="ARBA00022741"/>
    </source>
</evidence>
<keyword evidence="9 14" id="KW-0460">Magnesium</keyword>
<organism evidence="18 19">
    <name type="scientific">Candidatus Buchananbacteria bacterium RIFCSPLOWO2_01_FULL_40_23b</name>
    <dbReference type="NCBI Taxonomy" id="1797544"/>
    <lineage>
        <taxon>Bacteria</taxon>
        <taxon>Candidatus Buchananiibacteriota</taxon>
    </lineage>
</organism>
<dbReference type="InterPro" id="IPR016059">
    <property type="entry name" value="DNA_ligase_ATP-dep_CS"/>
</dbReference>
<dbReference type="GO" id="GO:0006310">
    <property type="term" value="P:DNA recombination"/>
    <property type="evidence" value="ECO:0007669"/>
    <property type="project" value="UniProtKB-UniRule"/>
</dbReference>
<evidence type="ECO:0000256" key="12">
    <source>
        <dbReference type="ARBA" id="ARBA00023306"/>
    </source>
</evidence>
<evidence type="ECO:0000256" key="9">
    <source>
        <dbReference type="ARBA" id="ARBA00022842"/>
    </source>
</evidence>
<dbReference type="SUPFAM" id="SSF50249">
    <property type="entry name" value="Nucleic acid-binding proteins"/>
    <property type="match status" value="1"/>
</dbReference>
<feature type="binding site" evidence="14">
    <location>
        <position position="250"/>
    </location>
    <ligand>
        <name>ATP</name>
        <dbReference type="ChEBI" id="CHEBI:30616"/>
    </ligand>
</feature>
<evidence type="ECO:0000256" key="10">
    <source>
        <dbReference type="ARBA" id="ARBA00023172"/>
    </source>
</evidence>
<dbReference type="GO" id="GO:0005524">
    <property type="term" value="F:ATP binding"/>
    <property type="evidence" value="ECO:0007669"/>
    <property type="project" value="UniProtKB-UniRule"/>
</dbReference>
<dbReference type="GO" id="GO:0006281">
    <property type="term" value="P:DNA repair"/>
    <property type="evidence" value="ECO:0007669"/>
    <property type="project" value="UniProtKB-UniRule"/>
</dbReference>
<keyword evidence="7 14" id="KW-0227">DNA damage</keyword>
<dbReference type="NCBIfam" id="TIGR00574">
    <property type="entry name" value="dnl1"/>
    <property type="match status" value="1"/>
</dbReference>
<keyword evidence="6 14" id="KW-0547">Nucleotide-binding</keyword>
<comment type="catalytic activity">
    <reaction evidence="13 14 15">
        <text>ATP + (deoxyribonucleotide)n-3'-hydroxyl + 5'-phospho-(deoxyribonucleotide)m = (deoxyribonucleotide)n+m + AMP + diphosphate.</text>
        <dbReference type="EC" id="6.5.1.1"/>
    </reaction>
</comment>
<dbReference type="InterPro" id="IPR036599">
    <property type="entry name" value="DNA_ligase_N_sf"/>
</dbReference>
<evidence type="ECO:0000256" key="3">
    <source>
        <dbReference type="ARBA" id="ARBA00022618"/>
    </source>
</evidence>
<protein>
    <recommendedName>
        <fullName evidence="14">Probable DNA ligase</fullName>
        <ecNumber evidence="14">6.5.1.1</ecNumber>
    </recommendedName>
    <alternativeName>
        <fullName evidence="14">Polydeoxyribonucleotide synthase [ATP]</fullName>
    </alternativeName>
</protein>
<dbReference type="Pfam" id="PF04679">
    <property type="entry name" value="DNA_ligase_A_C"/>
    <property type="match status" value="1"/>
</dbReference>
<keyword evidence="4 14" id="KW-0235">DNA replication</keyword>
<dbReference type="PROSITE" id="PS50160">
    <property type="entry name" value="DNA_LIGASE_A3"/>
    <property type="match status" value="1"/>
</dbReference>
<evidence type="ECO:0000256" key="1">
    <source>
        <dbReference type="ARBA" id="ARBA00007572"/>
    </source>
</evidence>
<keyword evidence="10 14" id="KW-0233">DNA recombination</keyword>
<feature type="binding site" evidence="14">
    <location>
        <position position="425"/>
    </location>
    <ligand>
        <name>ATP</name>
        <dbReference type="ChEBI" id="CHEBI:30616"/>
    </ligand>
</feature>
<dbReference type="InterPro" id="IPR000977">
    <property type="entry name" value="DNA_ligase_ATP-dep"/>
</dbReference>
<evidence type="ECO:0000256" key="14">
    <source>
        <dbReference type="HAMAP-Rule" id="MF_00407"/>
    </source>
</evidence>
<feature type="active site" description="N6-AMP-lysine intermediate" evidence="14">
    <location>
        <position position="252"/>
    </location>
</feature>
<dbReference type="Gene3D" id="1.10.3260.10">
    <property type="entry name" value="DNA ligase, ATP-dependent, N-terminal domain"/>
    <property type="match status" value="1"/>
</dbReference>
<feature type="domain" description="ATP-dependent DNA ligase family profile" evidence="17">
    <location>
        <begin position="334"/>
        <end position="465"/>
    </location>
</feature>
<evidence type="ECO:0000256" key="4">
    <source>
        <dbReference type="ARBA" id="ARBA00022705"/>
    </source>
</evidence>
<dbReference type="InterPro" id="IPR012340">
    <property type="entry name" value="NA-bd_OB-fold"/>
</dbReference>
<comment type="caution">
    <text evidence="18">The sequence shown here is derived from an EMBL/GenBank/DDBJ whole genome shotgun (WGS) entry which is preliminary data.</text>
</comment>
<dbReference type="Gene3D" id="2.40.50.140">
    <property type="entry name" value="Nucleic acid-binding proteins"/>
    <property type="match status" value="1"/>
</dbReference>
<dbReference type="AlphaFoldDB" id="A0A1G1YLG9"/>
<dbReference type="EMBL" id="MHIN01000053">
    <property type="protein sequence ID" value="OGY53159.1"/>
    <property type="molecule type" value="Genomic_DNA"/>
</dbReference>